<comment type="caution">
    <text evidence="4">Lacks conserved residue(s) required for the propagation of feature annotation.</text>
</comment>
<dbReference type="SUPFAM" id="SSF52151">
    <property type="entry name" value="FabD/lysophospholipase-like"/>
    <property type="match status" value="1"/>
</dbReference>
<dbReference type="Proteomes" id="UP000247811">
    <property type="component" value="Unassembled WGS sequence"/>
</dbReference>
<dbReference type="RefSeq" id="WP_110401156.1">
    <property type="nucleotide sequence ID" value="NZ_QJJS01000010.1"/>
</dbReference>
<dbReference type="EMBL" id="QJJS01000010">
    <property type="protein sequence ID" value="PXW95294.1"/>
    <property type="molecule type" value="Genomic_DNA"/>
</dbReference>
<keyword evidence="5" id="KW-0732">Signal</keyword>
<proteinExistence type="predicted"/>
<dbReference type="PANTHER" id="PTHR14226:SF78">
    <property type="entry name" value="SLR0060 PROTEIN"/>
    <property type="match status" value="1"/>
</dbReference>
<dbReference type="Gene3D" id="3.40.1090.10">
    <property type="entry name" value="Cytosolic phospholipase A2 catalytic domain"/>
    <property type="match status" value="2"/>
</dbReference>
<keyword evidence="8" id="KW-1185">Reference proteome</keyword>
<dbReference type="PANTHER" id="PTHR14226">
    <property type="entry name" value="NEUROPATHY TARGET ESTERASE/SWISS CHEESE D.MELANOGASTER"/>
    <property type="match status" value="1"/>
</dbReference>
<evidence type="ECO:0000313" key="8">
    <source>
        <dbReference type="Proteomes" id="UP000247811"/>
    </source>
</evidence>
<dbReference type="Pfam" id="PF01734">
    <property type="entry name" value="Patatin"/>
    <property type="match status" value="1"/>
</dbReference>
<gene>
    <name evidence="7" type="ORF">C7444_110142</name>
</gene>
<evidence type="ECO:0000256" key="5">
    <source>
        <dbReference type="SAM" id="SignalP"/>
    </source>
</evidence>
<dbReference type="InterPro" id="IPR002641">
    <property type="entry name" value="PNPLA_dom"/>
</dbReference>
<evidence type="ECO:0000313" key="7">
    <source>
        <dbReference type="EMBL" id="PXW95294.1"/>
    </source>
</evidence>
<dbReference type="GO" id="GO:0016042">
    <property type="term" value="P:lipid catabolic process"/>
    <property type="evidence" value="ECO:0007669"/>
    <property type="project" value="UniProtKB-KW"/>
</dbReference>
<protein>
    <submittedName>
        <fullName evidence="7">NTE family protein</fullName>
    </submittedName>
</protein>
<keyword evidence="1" id="KW-0378">Hydrolase</keyword>
<dbReference type="AlphaFoldDB" id="A0A318GYX8"/>
<organism evidence="7 8">
    <name type="scientific">Sphaerotilus hippei</name>
    <dbReference type="NCBI Taxonomy" id="744406"/>
    <lineage>
        <taxon>Bacteria</taxon>
        <taxon>Pseudomonadati</taxon>
        <taxon>Pseudomonadota</taxon>
        <taxon>Betaproteobacteria</taxon>
        <taxon>Burkholderiales</taxon>
        <taxon>Sphaerotilaceae</taxon>
        <taxon>Sphaerotilus</taxon>
    </lineage>
</organism>
<evidence type="ECO:0000256" key="4">
    <source>
        <dbReference type="PROSITE-ProRule" id="PRU01161"/>
    </source>
</evidence>
<evidence type="ECO:0000256" key="3">
    <source>
        <dbReference type="ARBA" id="ARBA00023098"/>
    </source>
</evidence>
<reference evidence="7 8" key="1">
    <citation type="submission" date="2018-05" db="EMBL/GenBank/DDBJ databases">
        <title>Genomic Encyclopedia of Type Strains, Phase IV (KMG-IV): sequencing the most valuable type-strain genomes for metagenomic binning, comparative biology and taxonomic classification.</title>
        <authorList>
            <person name="Goeker M."/>
        </authorList>
    </citation>
    <scope>NUCLEOTIDE SEQUENCE [LARGE SCALE GENOMIC DNA]</scope>
    <source>
        <strain evidence="7 8">DSM 566</strain>
    </source>
</reference>
<name>A0A318GYX8_9BURK</name>
<feature type="signal peptide" evidence="5">
    <location>
        <begin position="1"/>
        <end position="31"/>
    </location>
</feature>
<keyword evidence="2" id="KW-0442">Lipid degradation</keyword>
<dbReference type="OrthoDB" id="8541087at2"/>
<dbReference type="PROSITE" id="PS51257">
    <property type="entry name" value="PROKAR_LIPOPROTEIN"/>
    <property type="match status" value="1"/>
</dbReference>
<feature type="chain" id="PRO_5016405116" evidence="5">
    <location>
        <begin position="32"/>
        <end position="471"/>
    </location>
</feature>
<sequence length="471" mass="51547">MKLIQRLTTLLMAAALLALTACSTVQYPVNAKLKAANEPAMPYNTQGFFRHPGDEALLITVSFSGGGSRAAALALGVIEELARHDITWRGQRKRLIDEVDLVYGVSGGAIIASYWALKGDAVIDEFPEHFLARDFQKQVVNEVFSIGNLWRLGSPRFGRGDLLAESLDRELFKGATFGTLAAERKGPFAVVSAADLSDGTRFDFLQEYFDLICSDMSRFPLARAVAASSAVPLVFAPITLWNHGQDCPKAMPREAARAALARSGDKTREQQRLMDLSRYLDVATHPYLHLVDGGVADNLALRGMVEMDGMAKAVMPDGTVPWMRNVRKALFIVVDSGTESPEHVELSPNVPRVGEVAAALADIPIHRYSDETRYLFQQTLASWRQRAAGAGITPQEMPLYLADISLRGVPDAPLRKKLVSLPTTLYLPEAVTRELREAGADMLRRSPDFQRLLQALDASPPTSLPGDQHGP</sequence>
<accession>A0A318GYX8</accession>
<evidence type="ECO:0000259" key="6">
    <source>
        <dbReference type="PROSITE" id="PS51635"/>
    </source>
</evidence>
<dbReference type="InterPro" id="IPR050301">
    <property type="entry name" value="NTE"/>
</dbReference>
<evidence type="ECO:0000256" key="2">
    <source>
        <dbReference type="ARBA" id="ARBA00022963"/>
    </source>
</evidence>
<evidence type="ECO:0000256" key="1">
    <source>
        <dbReference type="ARBA" id="ARBA00022801"/>
    </source>
</evidence>
<feature type="short sequence motif" description="GXSXG" evidence="4">
    <location>
        <begin position="104"/>
        <end position="108"/>
    </location>
</feature>
<feature type="domain" description="PNPLA" evidence="6">
    <location>
        <begin position="61"/>
        <end position="257"/>
    </location>
</feature>
<dbReference type="InterPro" id="IPR016035">
    <property type="entry name" value="Acyl_Trfase/lysoPLipase"/>
</dbReference>
<dbReference type="GO" id="GO:0016787">
    <property type="term" value="F:hydrolase activity"/>
    <property type="evidence" value="ECO:0007669"/>
    <property type="project" value="UniProtKB-KW"/>
</dbReference>
<comment type="caution">
    <text evidence="7">The sequence shown here is derived from an EMBL/GenBank/DDBJ whole genome shotgun (WGS) entry which is preliminary data.</text>
</comment>
<keyword evidence="3" id="KW-0443">Lipid metabolism</keyword>
<dbReference type="PROSITE" id="PS51635">
    <property type="entry name" value="PNPLA"/>
    <property type="match status" value="1"/>
</dbReference>